<feature type="non-terminal residue" evidence="2">
    <location>
        <position position="1"/>
    </location>
</feature>
<dbReference type="Pfam" id="PF06957">
    <property type="entry name" value="COPI_C"/>
    <property type="match status" value="1"/>
</dbReference>
<evidence type="ECO:0000313" key="2">
    <source>
        <dbReference type="EMBL" id="RRT48496.1"/>
    </source>
</evidence>
<dbReference type="GO" id="GO:0016192">
    <property type="term" value="P:vesicle-mediated transport"/>
    <property type="evidence" value="ECO:0007669"/>
    <property type="project" value="InterPro"/>
</dbReference>
<comment type="caution">
    <text evidence="2">The sequence shown here is derived from an EMBL/GenBank/DDBJ whole genome shotgun (WGS) entry which is preliminary data.</text>
</comment>
<evidence type="ECO:0000313" key="3">
    <source>
        <dbReference type="Proteomes" id="UP000287651"/>
    </source>
</evidence>
<feature type="domain" description="Coatomer alpha subunit C-terminal" evidence="1">
    <location>
        <begin position="63"/>
        <end position="122"/>
    </location>
</feature>
<protein>
    <recommendedName>
        <fullName evidence="1">Coatomer alpha subunit C-terminal domain-containing protein</fullName>
    </recommendedName>
</protein>
<dbReference type="AlphaFoldDB" id="A0A426Y9W7"/>
<reference evidence="2 3" key="1">
    <citation type="journal article" date="2014" name="Agronomy (Basel)">
        <title>A Draft Genome Sequence for Ensete ventricosum, the Drought-Tolerant Tree Against Hunger.</title>
        <authorList>
            <person name="Harrison J."/>
            <person name="Moore K.A."/>
            <person name="Paszkiewicz K."/>
            <person name="Jones T."/>
            <person name="Grant M."/>
            <person name="Ambacheew D."/>
            <person name="Muzemil S."/>
            <person name="Studholme D.J."/>
        </authorList>
    </citation>
    <scope>NUCLEOTIDE SEQUENCE [LARGE SCALE GENOMIC DNA]</scope>
</reference>
<dbReference type="InterPro" id="IPR010714">
    <property type="entry name" value="Coatomer_asu_C"/>
</dbReference>
<sequence>AALASTATGRGFLLASTAASSSGGTIRRARLSIALRSTNDPYAASPSRRQLIEPQQTENFQRLCQFLNILYAIPFVVVDSGREADQVKELIETARECLLGLKMEVYRKEIKDNSVRQQELATVSFRRFL</sequence>
<evidence type="ECO:0000259" key="1">
    <source>
        <dbReference type="Pfam" id="PF06957"/>
    </source>
</evidence>
<dbReference type="EMBL" id="AMZH03013922">
    <property type="protein sequence ID" value="RRT48496.1"/>
    <property type="molecule type" value="Genomic_DNA"/>
</dbReference>
<dbReference type="Proteomes" id="UP000287651">
    <property type="component" value="Unassembled WGS sequence"/>
</dbReference>
<organism evidence="2 3">
    <name type="scientific">Ensete ventricosum</name>
    <name type="common">Abyssinian banana</name>
    <name type="synonym">Musa ensete</name>
    <dbReference type="NCBI Taxonomy" id="4639"/>
    <lineage>
        <taxon>Eukaryota</taxon>
        <taxon>Viridiplantae</taxon>
        <taxon>Streptophyta</taxon>
        <taxon>Embryophyta</taxon>
        <taxon>Tracheophyta</taxon>
        <taxon>Spermatophyta</taxon>
        <taxon>Magnoliopsida</taxon>
        <taxon>Liliopsida</taxon>
        <taxon>Zingiberales</taxon>
        <taxon>Musaceae</taxon>
        <taxon>Ensete</taxon>
    </lineage>
</organism>
<name>A0A426Y9W7_ENSVE</name>
<dbReference type="GO" id="GO:0006886">
    <property type="term" value="P:intracellular protein transport"/>
    <property type="evidence" value="ECO:0007669"/>
    <property type="project" value="InterPro"/>
</dbReference>
<gene>
    <name evidence="2" type="ORF">B296_00052059</name>
</gene>
<dbReference type="GO" id="GO:0005198">
    <property type="term" value="F:structural molecule activity"/>
    <property type="evidence" value="ECO:0007669"/>
    <property type="project" value="InterPro"/>
</dbReference>
<proteinExistence type="predicted"/>
<accession>A0A426Y9W7</accession>
<dbReference type="GO" id="GO:0030126">
    <property type="term" value="C:COPI vesicle coat"/>
    <property type="evidence" value="ECO:0007669"/>
    <property type="project" value="InterPro"/>
</dbReference>